<accession>A0A6A6Y6Y4</accession>
<dbReference type="EMBL" id="MU003713">
    <property type="protein sequence ID" value="KAF2804450.1"/>
    <property type="molecule type" value="Genomic_DNA"/>
</dbReference>
<evidence type="ECO:0000313" key="1">
    <source>
        <dbReference type="EMBL" id="KAF2804450.1"/>
    </source>
</evidence>
<reference evidence="3" key="3">
    <citation type="submission" date="2025-04" db="UniProtKB">
        <authorList>
            <consortium name="RefSeq"/>
        </authorList>
    </citation>
    <scope>IDENTIFICATION</scope>
    <source>
        <strain evidence="3">CBS 304.34</strain>
    </source>
</reference>
<name>A0A6A6Y6Y4_9PEZI</name>
<reference evidence="1 3" key="1">
    <citation type="journal article" date="2020" name="Stud. Mycol.">
        <title>101 Dothideomycetes genomes: a test case for predicting lifestyles and emergence of pathogens.</title>
        <authorList>
            <person name="Haridas S."/>
            <person name="Albert R."/>
            <person name="Binder M."/>
            <person name="Bloem J."/>
            <person name="Labutti K."/>
            <person name="Salamov A."/>
            <person name="Andreopoulos B."/>
            <person name="Baker S."/>
            <person name="Barry K."/>
            <person name="Bills G."/>
            <person name="Bluhm B."/>
            <person name="Cannon C."/>
            <person name="Castanera R."/>
            <person name="Culley D."/>
            <person name="Daum C."/>
            <person name="Ezra D."/>
            <person name="Gonzalez J."/>
            <person name="Henrissat B."/>
            <person name="Kuo A."/>
            <person name="Liang C."/>
            <person name="Lipzen A."/>
            <person name="Lutzoni F."/>
            <person name="Magnuson J."/>
            <person name="Mondo S."/>
            <person name="Nolan M."/>
            <person name="Ohm R."/>
            <person name="Pangilinan J."/>
            <person name="Park H.-J."/>
            <person name="Ramirez L."/>
            <person name="Alfaro M."/>
            <person name="Sun H."/>
            <person name="Tritt A."/>
            <person name="Yoshinaga Y."/>
            <person name="Zwiers L.-H."/>
            <person name="Turgeon B."/>
            <person name="Goodwin S."/>
            <person name="Spatafora J."/>
            <person name="Crous P."/>
            <person name="Grigoriev I."/>
        </authorList>
    </citation>
    <scope>NUCLEOTIDE SEQUENCE</scope>
    <source>
        <strain evidence="1 3">CBS 304.34</strain>
    </source>
</reference>
<reference evidence="3" key="2">
    <citation type="submission" date="2020-04" db="EMBL/GenBank/DDBJ databases">
        <authorList>
            <consortium name="NCBI Genome Project"/>
        </authorList>
    </citation>
    <scope>NUCLEOTIDE SEQUENCE</scope>
    <source>
        <strain evidence="3">CBS 304.34</strain>
    </source>
</reference>
<gene>
    <name evidence="1 3" type="ORF">BDZ99DRAFT_525657</name>
</gene>
<dbReference type="Proteomes" id="UP000504636">
    <property type="component" value="Unplaced"/>
</dbReference>
<dbReference type="RefSeq" id="XP_033571414.1">
    <property type="nucleotide sequence ID" value="XM_033726020.1"/>
</dbReference>
<evidence type="ECO:0000313" key="2">
    <source>
        <dbReference type="Proteomes" id="UP000504636"/>
    </source>
</evidence>
<sequence length="182" mass="20844">MSQLAIWHLHCTIRRHDRRHDRHPPACTIRLFARSASSHDPPPRTIRLHDHLHDRLLARSIRLHDPPPRTIRPLARSACLKDSTCSHDPPPDRLHDRLFARSIRLHDSSACTIRPFARSASDRLLARSIRFHDSPACTIRLPARSACSHDPCALGAFWSPSSLLPIIFWGHPRETFILGCPY</sequence>
<keyword evidence="2" id="KW-1185">Reference proteome</keyword>
<protein>
    <submittedName>
        <fullName evidence="1 3">Uncharacterized protein</fullName>
    </submittedName>
</protein>
<evidence type="ECO:0000313" key="3">
    <source>
        <dbReference type="RefSeq" id="XP_033571414.1"/>
    </source>
</evidence>
<dbReference type="GeneID" id="54466913"/>
<proteinExistence type="predicted"/>
<organism evidence="1">
    <name type="scientific">Mytilinidion resinicola</name>
    <dbReference type="NCBI Taxonomy" id="574789"/>
    <lineage>
        <taxon>Eukaryota</taxon>
        <taxon>Fungi</taxon>
        <taxon>Dikarya</taxon>
        <taxon>Ascomycota</taxon>
        <taxon>Pezizomycotina</taxon>
        <taxon>Dothideomycetes</taxon>
        <taxon>Pleosporomycetidae</taxon>
        <taxon>Mytilinidiales</taxon>
        <taxon>Mytilinidiaceae</taxon>
        <taxon>Mytilinidion</taxon>
    </lineage>
</organism>
<dbReference type="AlphaFoldDB" id="A0A6A6Y6Y4"/>